<feature type="non-terminal residue" evidence="1">
    <location>
        <position position="118"/>
    </location>
</feature>
<gene>
    <name evidence="1" type="ORF">FMOSSE_LOCUS16610</name>
</gene>
<sequence>RESTKKVLIIAEYVVAKTGVAMIIIEDKHSKNIKSASCLGEAKFLLKNLLWKMKIRGEITIENLFAIRIISTYVDSTMTKENGLNTGLDLAEPDGKRAVLMSLARIQQLRLKPTCSST</sequence>
<dbReference type="EMBL" id="CAJVPP010024777">
    <property type="protein sequence ID" value="CAG8750254.1"/>
    <property type="molecule type" value="Genomic_DNA"/>
</dbReference>
<protein>
    <submittedName>
        <fullName evidence="1">16925_t:CDS:1</fullName>
    </submittedName>
</protein>
<dbReference type="Proteomes" id="UP000789375">
    <property type="component" value="Unassembled WGS sequence"/>
</dbReference>
<keyword evidence="2" id="KW-1185">Reference proteome</keyword>
<evidence type="ECO:0000313" key="1">
    <source>
        <dbReference type="EMBL" id="CAG8750254.1"/>
    </source>
</evidence>
<accession>A0A9N9NR34</accession>
<reference evidence="1" key="1">
    <citation type="submission" date="2021-06" db="EMBL/GenBank/DDBJ databases">
        <authorList>
            <person name="Kallberg Y."/>
            <person name="Tangrot J."/>
            <person name="Rosling A."/>
        </authorList>
    </citation>
    <scope>NUCLEOTIDE SEQUENCE</scope>
    <source>
        <strain evidence="1">87-6 pot B 2015</strain>
    </source>
</reference>
<name>A0A9N9NR34_FUNMO</name>
<dbReference type="AlphaFoldDB" id="A0A9N9NR34"/>
<evidence type="ECO:0000313" key="2">
    <source>
        <dbReference type="Proteomes" id="UP000789375"/>
    </source>
</evidence>
<comment type="caution">
    <text evidence="1">The sequence shown here is derived from an EMBL/GenBank/DDBJ whole genome shotgun (WGS) entry which is preliminary data.</text>
</comment>
<proteinExistence type="predicted"/>
<organism evidence="1 2">
    <name type="scientific">Funneliformis mosseae</name>
    <name type="common">Endomycorrhizal fungus</name>
    <name type="synonym">Glomus mosseae</name>
    <dbReference type="NCBI Taxonomy" id="27381"/>
    <lineage>
        <taxon>Eukaryota</taxon>
        <taxon>Fungi</taxon>
        <taxon>Fungi incertae sedis</taxon>
        <taxon>Mucoromycota</taxon>
        <taxon>Glomeromycotina</taxon>
        <taxon>Glomeromycetes</taxon>
        <taxon>Glomerales</taxon>
        <taxon>Glomeraceae</taxon>
        <taxon>Funneliformis</taxon>
    </lineage>
</organism>